<dbReference type="PANTHER" id="PTHR38477">
    <property type="entry name" value="HYPOTHETICAL EXPORTED PROTEIN"/>
    <property type="match status" value="1"/>
</dbReference>
<dbReference type="PANTHER" id="PTHR38477:SF1">
    <property type="entry name" value="MUREIN L,D-TRANSPEPTIDASE CATALYTIC DOMAIN FAMILY PROTEIN"/>
    <property type="match status" value="1"/>
</dbReference>
<dbReference type="EMBL" id="JBHSJJ010000001">
    <property type="protein sequence ID" value="MFC4870062.1"/>
    <property type="molecule type" value="Genomic_DNA"/>
</dbReference>
<accession>A0ABV9SUM1</accession>
<dbReference type="Proteomes" id="UP001595818">
    <property type="component" value="Unassembled WGS sequence"/>
</dbReference>
<protein>
    <submittedName>
        <fullName evidence="1">Murein L,D-transpeptidase catalytic domain family protein</fullName>
    </submittedName>
</protein>
<sequence>MSRIIIILLLLFSPAFLSSAFYKDTSPANHGEITATKASIVESVVTNLTHNLSKEGESPRKEILQMAVAGYFRLVEEGRIRNGRPLSIIDFDKPSTEKRLWIIDMKNKILKHHSLVAHGRNSGDLMAKKFSNKPSSYMSSLGFYLTGETYKGKHGHSLKLDGLEPGFNDLARPRAIVIHSADYAEESFIKSTGRLGRSLGCPALPTENYEDIIELIKDKSCLFIYADDPAYKNRSEFLQQAI</sequence>
<dbReference type="Pfam" id="PF13645">
    <property type="entry name" value="YkuD_2"/>
    <property type="match status" value="1"/>
</dbReference>
<name>A0ABV9SUM1_9BACT</name>
<proteinExistence type="predicted"/>
<reference evidence="2" key="1">
    <citation type="journal article" date="2019" name="Int. J. Syst. Evol. Microbiol.">
        <title>The Global Catalogue of Microorganisms (GCM) 10K type strain sequencing project: providing services to taxonomists for standard genome sequencing and annotation.</title>
        <authorList>
            <consortium name="The Broad Institute Genomics Platform"/>
            <consortium name="The Broad Institute Genome Sequencing Center for Infectious Disease"/>
            <person name="Wu L."/>
            <person name="Ma J."/>
        </authorList>
    </citation>
    <scope>NUCLEOTIDE SEQUENCE [LARGE SCALE GENOMIC DNA]</scope>
    <source>
        <strain evidence="2">CGMCC 4.7466</strain>
    </source>
</reference>
<evidence type="ECO:0000313" key="1">
    <source>
        <dbReference type="EMBL" id="MFC4870062.1"/>
    </source>
</evidence>
<dbReference type="RefSeq" id="WP_377060278.1">
    <property type="nucleotide sequence ID" value="NZ_JBHSJJ010000001.1"/>
</dbReference>
<comment type="caution">
    <text evidence="1">The sequence shown here is derived from an EMBL/GenBank/DDBJ whole genome shotgun (WGS) entry which is preliminary data.</text>
</comment>
<organism evidence="1 2">
    <name type="scientific">Negadavirga shengliensis</name>
    <dbReference type="NCBI Taxonomy" id="1389218"/>
    <lineage>
        <taxon>Bacteria</taxon>
        <taxon>Pseudomonadati</taxon>
        <taxon>Bacteroidota</taxon>
        <taxon>Cytophagia</taxon>
        <taxon>Cytophagales</taxon>
        <taxon>Cyclobacteriaceae</taxon>
        <taxon>Negadavirga</taxon>
    </lineage>
</organism>
<dbReference type="InterPro" id="IPR032676">
    <property type="entry name" value="YkuD_2"/>
</dbReference>
<keyword evidence="2" id="KW-1185">Reference proteome</keyword>
<evidence type="ECO:0000313" key="2">
    <source>
        <dbReference type="Proteomes" id="UP001595818"/>
    </source>
</evidence>
<gene>
    <name evidence="1" type="ORF">ACFPFU_00070</name>
</gene>